<evidence type="ECO:0000313" key="3">
    <source>
        <dbReference type="Proteomes" id="UP000250462"/>
    </source>
</evidence>
<dbReference type="EMBL" id="QMIG01000003">
    <property type="protein sequence ID" value="RAW17646.1"/>
    <property type="molecule type" value="Genomic_DNA"/>
</dbReference>
<comment type="caution">
    <text evidence="2">The sequence shown here is derived from an EMBL/GenBank/DDBJ whole genome shotgun (WGS) entry which is preliminary data.</text>
</comment>
<dbReference type="GO" id="GO:0008757">
    <property type="term" value="F:S-adenosylmethionine-dependent methyltransferase activity"/>
    <property type="evidence" value="ECO:0007669"/>
    <property type="project" value="InterPro"/>
</dbReference>
<keyword evidence="2" id="KW-0808">Transferase</keyword>
<evidence type="ECO:0000313" key="2">
    <source>
        <dbReference type="EMBL" id="RAW17646.1"/>
    </source>
</evidence>
<dbReference type="GO" id="GO:0032259">
    <property type="term" value="P:methylation"/>
    <property type="evidence" value="ECO:0007669"/>
    <property type="project" value="UniProtKB-KW"/>
</dbReference>
<feature type="domain" description="Methyltransferase type 11" evidence="1">
    <location>
        <begin position="39"/>
        <end position="128"/>
    </location>
</feature>
<keyword evidence="2" id="KW-0489">Methyltransferase</keyword>
<dbReference type="InterPro" id="IPR013216">
    <property type="entry name" value="Methyltransf_11"/>
</dbReference>
<dbReference type="AlphaFoldDB" id="A0A329R0G3"/>
<dbReference type="Proteomes" id="UP000250462">
    <property type="component" value="Unassembled WGS sequence"/>
</dbReference>
<organism evidence="2 3">
    <name type="scientific">Phytoactinopolyspora halophila</name>
    <dbReference type="NCBI Taxonomy" id="1981511"/>
    <lineage>
        <taxon>Bacteria</taxon>
        <taxon>Bacillati</taxon>
        <taxon>Actinomycetota</taxon>
        <taxon>Actinomycetes</taxon>
        <taxon>Jiangellales</taxon>
        <taxon>Jiangellaceae</taxon>
        <taxon>Phytoactinopolyspora</taxon>
    </lineage>
</organism>
<keyword evidence="3" id="KW-1185">Reference proteome</keyword>
<gene>
    <name evidence="2" type="ORF">DPM12_06615</name>
</gene>
<dbReference type="Gene3D" id="3.40.50.150">
    <property type="entry name" value="Vaccinia Virus protein VP39"/>
    <property type="match status" value="1"/>
</dbReference>
<dbReference type="SUPFAM" id="SSF53335">
    <property type="entry name" value="S-adenosyl-L-methionine-dependent methyltransferases"/>
    <property type="match status" value="1"/>
</dbReference>
<accession>A0A329R0G3</accession>
<proteinExistence type="predicted"/>
<evidence type="ECO:0000259" key="1">
    <source>
        <dbReference type="Pfam" id="PF08241"/>
    </source>
</evidence>
<protein>
    <submittedName>
        <fullName evidence="2">Class I SAM-dependent methyltransferase</fullName>
    </submittedName>
</protein>
<sequence length="220" mass="23989">MSVTHTAPDGSPVGVYLAIPAGDEPAIIHDAIAGDADVLELGCGVGRLTRVLLAYGHEVVGVDNDPLMLQHVTGAETVCMDLYQLDLERRFGGVVVASHLVNRRGEADRIRLMEVCARHVSDDGVVLIERYPPAWAEEPDDGSGNAGLVHTSVTIRDRSPDGFWATAEYRLGERTWRHDFSFEHVDDTMMADTAAQAGLVLTGWVNDTRTWARLRPMTAS</sequence>
<dbReference type="InterPro" id="IPR029063">
    <property type="entry name" value="SAM-dependent_MTases_sf"/>
</dbReference>
<reference evidence="2 3" key="1">
    <citation type="submission" date="2018-06" db="EMBL/GenBank/DDBJ databases">
        <title>Phytoactinopolyspora halophila sp. nov., a novel halophilic actinomycete isolated from a saline soil in China.</title>
        <authorList>
            <person name="Tang S.-K."/>
        </authorList>
    </citation>
    <scope>NUCLEOTIDE SEQUENCE [LARGE SCALE GENOMIC DNA]</scope>
    <source>
        <strain evidence="2 3">YIM 96934</strain>
    </source>
</reference>
<dbReference type="CDD" id="cd02440">
    <property type="entry name" value="AdoMet_MTases"/>
    <property type="match status" value="1"/>
</dbReference>
<dbReference type="Pfam" id="PF08241">
    <property type="entry name" value="Methyltransf_11"/>
    <property type="match status" value="1"/>
</dbReference>
<name>A0A329R0G3_9ACTN</name>